<evidence type="ECO:0000313" key="1">
    <source>
        <dbReference type="EMBL" id="EFI32882.1"/>
    </source>
</evidence>
<accession>D6SUA2</accession>
<sequence length="120" mass="13422">MKIDYDSKYDLMNIEFLPGEPIVDSLEINGVVIDYGKDGKIVSIEIIDASERTQKGPLGKLDCNSSGGRYANLPVFQAGNALLGIFYSSKPCVRSTREKPEGFPCLRRFFWHGQLRCTSQ</sequence>
<proteinExistence type="predicted"/>
<dbReference type="OrthoDB" id="5465285at2"/>
<dbReference type="Proteomes" id="UP000005496">
    <property type="component" value="Unassembled WGS sequence"/>
</dbReference>
<comment type="caution">
    <text evidence="1">The sequence shown here is derived from an EMBL/GenBank/DDBJ whole genome shotgun (WGS) entry which is preliminary data.</text>
</comment>
<name>D6SUA2_9BACT</name>
<dbReference type="Pfam" id="PF10049">
    <property type="entry name" value="DUF2283"/>
    <property type="match status" value="1"/>
</dbReference>
<dbReference type="AlphaFoldDB" id="D6SUA2"/>
<dbReference type="InterPro" id="IPR019270">
    <property type="entry name" value="DUF2283"/>
</dbReference>
<evidence type="ECO:0000313" key="2">
    <source>
        <dbReference type="Proteomes" id="UP000005496"/>
    </source>
</evidence>
<protein>
    <recommendedName>
        <fullName evidence="3">DUF2283 domain-containing protein</fullName>
    </recommendedName>
</protein>
<gene>
    <name evidence="1" type="ORF">Dthio_PD0196</name>
</gene>
<evidence type="ECO:0008006" key="3">
    <source>
        <dbReference type="Google" id="ProtNLM"/>
    </source>
</evidence>
<reference evidence="1" key="1">
    <citation type="submission" date="2010-05" db="EMBL/GenBank/DDBJ databases">
        <title>The draft genome of Desulfonatronospira thiodismutans ASO3-1.</title>
        <authorList>
            <consortium name="US DOE Joint Genome Institute (JGI-PGF)"/>
            <person name="Lucas S."/>
            <person name="Copeland A."/>
            <person name="Lapidus A."/>
            <person name="Cheng J.-F."/>
            <person name="Bruce D."/>
            <person name="Goodwin L."/>
            <person name="Pitluck S."/>
            <person name="Chertkov O."/>
            <person name="Brettin T."/>
            <person name="Detter J.C."/>
            <person name="Han C."/>
            <person name="Land M.L."/>
            <person name="Hauser L."/>
            <person name="Kyrpides N."/>
            <person name="Mikhailova N."/>
            <person name="Muyzer G."/>
            <person name="Woyke T."/>
        </authorList>
    </citation>
    <scope>NUCLEOTIDE SEQUENCE [LARGE SCALE GENOMIC DNA]</scope>
    <source>
        <strain evidence="1">ASO3-1</strain>
    </source>
</reference>
<organism evidence="1 2">
    <name type="scientific">Desulfonatronospira thiodismutans ASO3-1</name>
    <dbReference type="NCBI Taxonomy" id="555779"/>
    <lineage>
        <taxon>Bacteria</taxon>
        <taxon>Pseudomonadati</taxon>
        <taxon>Thermodesulfobacteriota</taxon>
        <taxon>Desulfovibrionia</taxon>
        <taxon>Desulfovibrionales</taxon>
        <taxon>Desulfonatronovibrionaceae</taxon>
        <taxon>Desulfonatronospira</taxon>
    </lineage>
</organism>
<dbReference type="RefSeq" id="WP_008871575.1">
    <property type="nucleotide sequence ID" value="NZ_ACJN02000004.1"/>
</dbReference>
<dbReference type="EMBL" id="ACJN02000004">
    <property type="protein sequence ID" value="EFI32882.1"/>
    <property type="molecule type" value="Genomic_DNA"/>
</dbReference>
<keyword evidence="2" id="KW-1185">Reference proteome</keyword>